<evidence type="ECO:0000313" key="3">
    <source>
        <dbReference type="Proteomes" id="UP000077363"/>
    </source>
</evidence>
<protein>
    <recommendedName>
        <fullName evidence="4">Peptidase M50 domain-containing protein</fullName>
    </recommendedName>
</protein>
<accession>A0A172T9V4</accession>
<dbReference type="AlphaFoldDB" id="A0A172T9V4"/>
<gene>
    <name evidence="2" type="ORF">SU48_08440</name>
</gene>
<evidence type="ECO:0000256" key="1">
    <source>
        <dbReference type="SAM" id="Phobius"/>
    </source>
</evidence>
<evidence type="ECO:0000313" key="2">
    <source>
        <dbReference type="EMBL" id="ANE43799.1"/>
    </source>
</evidence>
<feature type="transmembrane region" description="Helical" evidence="1">
    <location>
        <begin position="82"/>
        <end position="103"/>
    </location>
</feature>
<sequence>MPPDASIALIFAFVLPISALIHELGHAALPLIATKNHVVIGLGAPSKHRIFTVSFGRLKVEMTPLFFWSGFCAFGPLKPNHLLVALLAGPLISLAALLISGVLYGQAVAGGQRMVWQACMTVFFVQFMITALPITYPNWFDARADSSSDGKQILGLLKERRRERGRLRM</sequence>
<proteinExistence type="predicted"/>
<dbReference type="Proteomes" id="UP000077363">
    <property type="component" value="Chromosome"/>
</dbReference>
<keyword evidence="1" id="KW-1133">Transmembrane helix</keyword>
<keyword evidence="3" id="KW-1185">Reference proteome</keyword>
<keyword evidence="1" id="KW-0472">Membrane</keyword>
<organism evidence="2 3">
    <name type="scientific">Deinococcus puniceus</name>
    <dbReference type="NCBI Taxonomy" id="1182568"/>
    <lineage>
        <taxon>Bacteria</taxon>
        <taxon>Thermotogati</taxon>
        <taxon>Deinococcota</taxon>
        <taxon>Deinococci</taxon>
        <taxon>Deinococcales</taxon>
        <taxon>Deinococcaceae</taxon>
        <taxon>Deinococcus</taxon>
    </lineage>
</organism>
<dbReference type="EMBL" id="CP011387">
    <property type="protein sequence ID" value="ANE43799.1"/>
    <property type="molecule type" value="Genomic_DNA"/>
</dbReference>
<dbReference type="KEGG" id="dpu:SU48_08440"/>
<evidence type="ECO:0008006" key="4">
    <source>
        <dbReference type="Google" id="ProtNLM"/>
    </source>
</evidence>
<name>A0A172T9V4_9DEIO</name>
<dbReference type="PATRIC" id="fig|1182568.3.peg.1755"/>
<feature type="transmembrane region" description="Helical" evidence="1">
    <location>
        <begin position="115"/>
        <end position="136"/>
    </location>
</feature>
<dbReference type="STRING" id="1182568.SU48_08440"/>
<reference evidence="2 3" key="1">
    <citation type="submission" date="2015-01" db="EMBL/GenBank/DDBJ databases">
        <title>Deinococcus puniceus/DY1/ whole genome sequencing.</title>
        <authorList>
            <person name="Kim M.K."/>
            <person name="Srinivasan S."/>
            <person name="Lee J.-J."/>
        </authorList>
    </citation>
    <scope>NUCLEOTIDE SEQUENCE [LARGE SCALE GENOMIC DNA]</scope>
    <source>
        <strain evidence="2 3">DY1</strain>
    </source>
</reference>
<keyword evidence="1" id="KW-0812">Transmembrane</keyword>
<dbReference type="OrthoDB" id="2080990at2"/>
<dbReference type="RefSeq" id="WP_064014868.1">
    <property type="nucleotide sequence ID" value="NZ_CP011387.1"/>
</dbReference>